<dbReference type="EMBL" id="UGJB01000004">
    <property type="protein sequence ID" value="STQ11484.1"/>
    <property type="molecule type" value="Genomic_DNA"/>
</dbReference>
<organism evidence="1 2">
    <name type="scientific">Enterobacter cloacae</name>
    <dbReference type="NCBI Taxonomy" id="550"/>
    <lineage>
        <taxon>Bacteria</taxon>
        <taxon>Pseudomonadati</taxon>
        <taxon>Pseudomonadota</taxon>
        <taxon>Gammaproteobacteria</taxon>
        <taxon>Enterobacterales</taxon>
        <taxon>Enterobacteriaceae</taxon>
        <taxon>Enterobacter</taxon>
        <taxon>Enterobacter cloacae complex</taxon>
    </lineage>
</organism>
<evidence type="ECO:0000313" key="1">
    <source>
        <dbReference type="EMBL" id="STQ11484.1"/>
    </source>
</evidence>
<protein>
    <submittedName>
        <fullName evidence="1">Uncharacterized protein</fullName>
    </submittedName>
</protein>
<dbReference type="AlphaFoldDB" id="A0A377LZA2"/>
<dbReference type="Proteomes" id="UP000255106">
    <property type="component" value="Unassembled WGS sequence"/>
</dbReference>
<name>A0A377LZA2_ENTCL</name>
<proteinExistence type="predicted"/>
<gene>
    <name evidence="1" type="ORF">NCTC10005_04259</name>
</gene>
<evidence type="ECO:0000313" key="2">
    <source>
        <dbReference type="Proteomes" id="UP000255106"/>
    </source>
</evidence>
<sequence length="31" mass="3665">MTTQLIPLFNGKICNEQPFSAMRVIFMRSYQ</sequence>
<accession>A0A377LZA2</accession>
<reference evidence="1 2" key="1">
    <citation type="submission" date="2018-06" db="EMBL/GenBank/DDBJ databases">
        <authorList>
            <consortium name="Pathogen Informatics"/>
            <person name="Doyle S."/>
        </authorList>
    </citation>
    <scope>NUCLEOTIDE SEQUENCE [LARGE SCALE GENOMIC DNA]</scope>
    <source>
        <strain evidence="1 2">NCTC10005</strain>
    </source>
</reference>